<evidence type="ECO:0000313" key="4">
    <source>
        <dbReference type="EMBL" id="PVD37377.1"/>
    </source>
</evidence>
<protein>
    <submittedName>
        <fullName evidence="4">Uncharacterized protein</fullName>
    </submittedName>
</protein>
<proteinExistence type="predicted"/>
<dbReference type="Proteomes" id="UP000245119">
    <property type="component" value="Linkage Group LG2"/>
</dbReference>
<comment type="caution">
    <text evidence="4">The sequence shown here is derived from an EMBL/GenBank/DDBJ whole genome shotgun (WGS) entry which is preliminary data.</text>
</comment>
<dbReference type="PROSITE" id="PS50088">
    <property type="entry name" value="ANK_REPEAT"/>
    <property type="match status" value="2"/>
</dbReference>
<dbReference type="SMART" id="SM00248">
    <property type="entry name" value="ANK"/>
    <property type="match status" value="3"/>
</dbReference>
<name>A0A2T7PVH0_POMCA</name>
<gene>
    <name evidence="4" type="ORF">C0Q70_04376</name>
</gene>
<feature type="repeat" description="ANK" evidence="3">
    <location>
        <begin position="183"/>
        <end position="215"/>
    </location>
</feature>
<evidence type="ECO:0000256" key="3">
    <source>
        <dbReference type="PROSITE-ProRule" id="PRU00023"/>
    </source>
</evidence>
<dbReference type="OrthoDB" id="5406014at2759"/>
<dbReference type="PROSITE" id="PS50297">
    <property type="entry name" value="ANK_REP_REGION"/>
    <property type="match status" value="2"/>
</dbReference>
<organism evidence="4 5">
    <name type="scientific">Pomacea canaliculata</name>
    <name type="common">Golden apple snail</name>
    <dbReference type="NCBI Taxonomy" id="400727"/>
    <lineage>
        <taxon>Eukaryota</taxon>
        <taxon>Metazoa</taxon>
        <taxon>Spiralia</taxon>
        <taxon>Lophotrochozoa</taxon>
        <taxon>Mollusca</taxon>
        <taxon>Gastropoda</taxon>
        <taxon>Caenogastropoda</taxon>
        <taxon>Architaenioglossa</taxon>
        <taxon>Ampullarioidea</taxon>
        <taxon>Ampullariidae</taxon>
        <taxon>Pomacea</taxon>
    </lineage>
</organism>
<dbReference type="Pfam" id="PF12796">
    <property type="entry name" value="Ank_2"/>
    <property type="match status" value="1"/>
</dbReference>
<dbReference type="EMBL" id="PZQS01000002">
    <property type="protein sequence ID" value="PVD37377.1"/>
    <property type="molecule type" value="Genomic_DNA"/>
</dbReference>
<dbReference type="SUPFAM" id="SSF48403">
    <property type="entry name" value="Ankyrin repeat"/>
    <property type="match status" value="1"/>
</dbReference>
<dbReference type="PANTHER" id="PTHR24173:SF40">
    <property type="entry name" value="AGAP006757-PA"/>
    <property type="match status" value="1"/>
</dbReference>
<dbReference type="STRING" id="400727.A0A2T7PVH0"/>
<evidence type="ECO:0000256" key="1">
    <source>
        <dbReference type="ARBA" id="ARBA00022737"/>
    </source>
</evidence>
<keyword evidence="1" id="KW-0677">Repeat</keyword>
<dbReference type="InterPro" id="IPR036770">
    <property type="entry name" value="Ankyrin_rpt-contain_sf"/>
</dbReference>
<evidence type="ECO:0000256" key="2">
    <source>
        <dbReference type="ARBA" id="ARBA00023043"/>
    </source>
</evidence>
<dbReference type="InterPro" id="IPR002110">
    <property type="entry name" value="Ankyrin_rpt"/>
</dbReference>
<dbReference type="PANTHER" id="PTHR24173">
    <property type="entry name" value="ANKYRIN REPEAT CONTAINING"/>
    <property type="match status" value="1"/>
</dbReference>
<sequence length="385" mass="41801">MVEIQNGSRLAQGGGSSMLKGILVWRVGVAAAATVPVTVVEIANSFPHVRPKLESIFKVGGAMESDEDESGLVNTYCYEDLTFLEACLEADLDAIAAILEENPTEEEMNERDRSGRTGLSHLCSSGLAPAVDLLSDVQEVDVNLPDKEGNTPLIFAAQAGHSDVVRVLLQDFKGIRIDQPNKLGFTALMKAAIQGRTDCARLLLYAGADPKLRDHGRKLCAQEWARYCGRKDCADAIAKFSNTKRFCLKSRFTAGLERSSSLPDLFAGQQMAKPPHKRSHSLRKKIRKMLPGNHDSNTLNVASAGSPFAVIARCVSTPALPGGLKSPPAMKRPVSADSIPRVEVTVPYDEATHIRQDYPACSRRRIRKCPPVADDTNFDCVTTGQ</sequence>
<dbReference type="Gene3D" id="1.25.40.20">
    <property type="entry name" value="Ankyrin repeat-containing domain"/>
    <property type="match status" value="1"/>
</dbReference>
<reference evidence="4 5" key="1">
    <citation type="submission" date="2018-04" db="EMBL/GenBank/DDBJ databases">
        <title>The genome of golden apple snail Pomacea canaliculata provides insight into stress tolerance and invasive adaptation.</title>
        <authorList>
            <person name="Liu C."/>
            <person name="Liu B."/>
            <person name="Ren Y."/>
            <person name="Zhang Y."/>
            <person name="Wang H."/>
            <person name="Li S."/>
            <person name="Jiang F."/>
            <person name="Yin L."/>
            <person name="Zhang G."/>
            <person name="Qian W."/>
            <person name="Fan W."/>
        </authorList>
    </citation>
    <scope>NUCLEOTIDE SEQUENCE [LARGE SCALE GENOMIC DNA]</scope>
    <source>
        <strain evidence="4">SZHN2017</strain>
        <tissue evidence="4">Muscle</tissue>
    </source>
</reference>
<dbReference type="AlphaFoldDB" id="A0A2T7PVH0"/>
<accession>A0A2T7PVH0</accession>
<keyword evidence="2 3" id="KW-0040">ANK repeat</keyword>
<keyword evidence="5" id="KW-1185">Reference proteome</keyword>
<feature type="repeat" description="ANK" evidence="3">
    <location>
        <begin position="148"/>
        <end position="170"/>
    </location>
</feature>
<evidence type="ECO:0000313" key="5">
    <source>
        <dbReference type="Proteomes" id="UP000245119"/>
    </source>
</evidence>
<dbReference type="PRINTS" id="PR01415">
    <property type="entry name" value="ANKYRIN"/>
</dbReference>